<dbReference type="EMBL" id="QKYN01000086">
    <property type="protein sequence ID" value="RAG83504.1"/>
    <property type="molecule type" value="Genomic_DNA"/>
</dbReference>
<name>A0A2X0IES0_9ACTN</name>
<proteinExistence type="predicted"/>
<reference evidence="1 2" key="1">
    <citation type="submission" date="2018-06" db="EMBL/GenBank/DDBJ databases">
        <title>Streptacidiphilus pinicola sp. nov., isolated from pine grove soil.</title>
        <authorList>
            <person name="Roh S.G."/>
            <person name="Park S."/>
            <person name="Kim M.-K."/>
            <person name="Yun B.-R."/>
            <person name="Park J."/>
            <person name="Kim M.J."/>
            <person name="Kim Y.S."/>
            <person name="Kim S.B."/>
        </authorList>
    </citation>
    <scope>NUCLEOTIDE SEQUENCE [LARGE SCALE GENOMIC DNA]</scope>
    <source>
        <strain evidence="1 2">MMS16-CNU450</strain>
    </source>
</reference>
<organism evidence="1 2">
    <name type="scientific">Streptacidiphilus pinicola</name>
    <dbReference type="NCBI Taxonomy" id="2219663"/>
    <lineage>
        <taxon>Bacteria</taxon>
        <taxon>Bacillati</taxon>
        <taxon>Actinomycetota</taxon>
        <taxon>Actinomycetes</taxon>
        <taxon>Kitasatosporales</taxon>
        <taxon>Streptomycetaceae</taxon>
        <taxon>Streptacidiphilus</taxon>
    </lineage>
</organism>
<gene>
    <name evidence="1" type="ORF">DN069_21975</name>
</gene>
<dbReference type="AlphaFoldDB" id="A0A2X0IES0"/>
<sequence length="328" mass="35421">MTATETAEAYRVFGTVHTKGHSPAYERVGVAVADSAELLERLVALPPVKRQPNLLLAAVRYLDGPVDSGEAFVGWALAHWEQVRAVILAHATQTNEAGRCATLLPLLAALPQPLALIEVGASAGLCLYPDRYRYRYDDTPAFGAAESPVTAVCATTGPVPFPAPDRMPQVVSRAGVDLNPLDPADADDARWLESLVWPGQQTRLDRLRAALTVARTEPEPARIVRGDLNERIAELVAGAPKGATPVVFHTAVLCYLPPEARRAFTTAMRELPCRWISNEAPDVLPEIDARLPCPAPTDRGVNILALDGEPVAFTGPHGERLDWFAQAR</sequence>
<protein>
    <submittedName>
        <fullName evidence="1">DUF2332 domain-containing protein</fullName>
    </submittedName>
</protein>
<comment type="caution">
    <text evidence="1">The sequence shown here is derived from an EMBL/GenBank/DDBJ whole genome shotgun (WGS) entry which is preliminary data.</text>
</comment>
<dbReference type="Proteomes" id="UP000248889">
    <property type="component" value="Unassembled WGS sequence"/>
</dbReference>
<dbReference type="InterPro" id="IPR011200">
    <property type="entry name" value="UCP012608"/>
</dbReference>
<dbReference type="RefSeq" id="WP_111503427.1">
    <property type="nucleotide sequence ID" value="NZ_QKYN01000086.1"/>
</dbReference>
<dbReference type="OrthoDB" id="8899077at2"/>
<evidence type="ECO:0000313" key="1">
    <source>
        <dbReference type="EMBL" id="RAG83504.1"/>
    </source>
</evidence>
<keyword evidence="2" id="KW-1185">Reference proteome</keyword>
<evidence type="ECO:0000313" key="2">
    <source>
        <dbReference type="Proteomes" id="UP000248889"/>
    </source>
</evidence>
<accession>A0A2X0IES0</accession>
<dbReference type="Pfam" id="PF10094">
    <property type="entry name" value="DUF2332"/>
    <property type="match status" value="1"/>
</dbReference>